<protein>
    <submittedName>
        <fullName evidence="4">Uncharacterized protein</fullName>
    </submittedName>
</protein>
<organism evidence="4 5">
    <name type="scientific">Aspergillus wentii DTO 134E9</name>
    <dbReference type="NCBI Taxonomy" id="1073089"/>
    <lineage>
        <taxon>Eukaryota</taxon>
        <taxon>Fungi</taxon>
        <taxon>Dikarya</taxon>
        <taxon>Ascomycota</taxon>
        <taxon>Pezizomycotina</taxon>
        <taxon>Eurotiomycetes</taxon>
        <taxon>Eurotiomycetidae</taxon>
        <taxon>Eurotiales</taxon>
        <taxon>Aspergillaceae</taxon>
        <taxon>Aspergillus</taxon>
        <taxon>Aspergillus subgen. Cremei</taxon>
    </lineage>
</organism>
<reference evidence="5" key="1">
    <citation type="journal article" date="2017" name="Genome Biol.">
        <title>Comparative genomics reveals high biological diversity and specific adaptations in the industrially and medically important fungal genus Aspergillus.</title>
        <authorList>
            <person name="de Vries R.P."/>
            <person name="Riley R."/>
            <person name="Wiebenga A."/>
            <person name="Aguilar-Osorio G."/>
            <person name="Amillis S."/>
            <person name="Uchima C.A."/>
            <person name="Anderluh G."/>
            <person name="Asadollahi M."/>
            <person name="Askin M."/>
            <person name="Barry K."/>
            <person name="Battaglia E."/>
            <person name="Bayram O."/>
            <person name="Benocci T."/>
            <person name="Braus-Stromeyer S.A."/>
            <person name="Caldana C."/>
            <person name="Canovas D."/>
            <person name="Cerqueira G.C."/>
            <person name="Chen F."/>
            <person name="Chen W."/>
            <person name="Choi C."/>
            <person name="Clum A."/>
            <person name="Dos Santos R.A."/>
            <person name="Damasio A.R."/>
            <person name="Diallinas G."/>
            <person name="Emri T."/>
            <person name="Fekete E."/>
            <person name="Flipphi M."/>
            <person name="Freyberg S."/>
            <person name="Gallo A."/>
            <person name="Gournas C."/>
            <person name="Habgood R."/>
            <person name="Hainaut M."/>
            <person name="Harispe M.L."/>
            <person name="Henrissat B."/>
            <person name="Hilden K.S."/>
            <person name="Hope R."/>
            <person name="Hossain A."/>
            <person name="Karabika E."/>
            <person name="Karaffa L."/>
            <person name="Karanyi Z."/>
            <person name="Krasevec N."/>
            <person name="Kuo A."/>
            <person name="Kusch H."/>
            <person name="LaButti K."/>
            <person name="Lagendijk E.L."/>
            <person name="Lapidus A."/>
            <person name="Levasseur A."/>
            <person name="Lindquist E."/>
            <person name="Lipzen A."/>
            <person name="Logrieco A.F."/>
            <person name="MacCabe A."/>
            <person name="Maekelae M.R."/>
            <person name="Malavazi I."/>
            <person name="Melin P."/>
            <person name="Meyer V."/>
            <person name="Mielnichuk N."/>
            <person name="Miskei M."/>
            <person name="Molnar A.P."/>
            <person name="Mule G."/>
            <person name="Ngan C.Y."/>
            <person name="Orejas M."/>
            <person name="Orosz E."/>
            <person name="Ouedraogo J.P."/>
            <person name="Overkamp K.M."/>
            <person name="Park H.-S."/>
            <person name="Perrone G."/>
            <person name="Piumi F."/>
            <person name="Punt P.J."/>
            <person name="Ram A.F."/>
            <person name="Ramon A."/>
            <person name="Rauscher S."/>
            <person name="Record E."/>
            <person name="Riano-Pachon D.M."/>
            <person name="Robert V."/>
            <person name="Roehrig J."/>
            <person name="Ruller R."/>
            <person name="Salamov A."/>
            <person name="Salih N.S."/>
            <person name="Samson R.A."/>
            <person name="Sandor E."/>
            <person name="Sanguinetti M."/>
            <person name="Schuetze T."/>
            <person name="Sepcic K."/>
            <person name="Shelest E."/>
            <person name="Sherlock G."/>
            <person name="Sophianopoulou V."/>
            <person name="Squina F.M."/>
            <person name="Sun H."/>
            <person name="Susca A."/>
            <person name="Todd R.B."/>
            <person name="Tsang A."/>
            <person name="Unkles S.E."/>
            <person name="van de Wiele N."/>
            <person name="van Rossen-Uffink D."/>
            <person name="Oliveira J.V."/>
            <person name="Vesth T.C."/>
            <person name="Visser J."/>
            <person name="Yu J.-H."/>
            <person name="Zhou M."/>
            <person name="Andersen M.R."/>
            <person name="Archer D.B."/>
            <person name="Baker S.E."/>
            <person name="Benoit I."/>
            <person name="Brakhage A.A."/>
            <person name="Braus G.H."/>
            <person name="Fischer R."/>
            <person name="Frisvad J.C."/>
            <person name="Goldman G.H."/>
            <person name="Houbraken J."/>
            <person name="Oakley B."/>
            <person name="Pocsi I."/>
            <person name="Scazzocchio C."/>
            <person name="Seiboth B."/>
            <person name="vanKuyk P.A."/>
            <person name="Wortman J."/>
            <person name="Dyer P.S."/>
            <person name="Grigoriev I.V."/>
        </authorList>
    </citation>
    <scope>NUCLEOTIDE SEQUENCE [LARGE SCALE GENOMIC DNA]</scope>
    <source>
        <strain evidence="5">DTO 134E9</strain>
    </source>
</reference>
<keyword evidence="2" id="KW-0040">ANK repeat</keyword>
<feature type="compositionally biased region" description="Polar residues" evidence="3">
    <location>
        <begin position="202"/>
        <end position="212"/>
    </location>
</feature>
<keyword evidence="5" id="KW-1185">Reference proteome</keyword>
<dbReference type="Gene3D" id="1.25.40.20">
    <property type="entry name" value="Ankyrin repeat-containing domain"/>
    <property type="match status" value="1"/>
</dbReference>
<dbReference type="VEuPathDB" id="FungiDB:ASPWEDRAFT_43970"/>
<dbReference type="InterPro" id="IPR036770">
    <property type="entry name" value="Ankyrin_rpt-contain_sf"/>
</dbReference>
<evidence type="ECO:0000313" key="4">
    <source>
        <dbReference type="EMBL" id="OJJ31963.1"/>
    </source>
</evidence>
<evidence type="ECO:0000313" key="5">
    <source>
        <dbReference type="Proteomes" id="UP000184383"/>
    </source>
</evidence>
<gene>
    <name evidence="4" type="ORF">ASPWEDRAFT_43970</name>
</gene>
<dbReference type="OrthoDB" id="426293at2759"/>
<dbReference type="SUPFAM" id="SSF48403">
    <property type="entry name" value="Ankyrin repeat"/>
    <property type="match status" value="1"/>
</dbReference>
<sequence length="212" mass="23322">MSNFVAAALEAAKTNDLPSLRTAITAWQAQETPRRASQPMLVFQEALEEALKNHNVEAAEELINRGCEISRDVVIAAADSFDEPDWDSRSFDVLIEAGFDVDEDLGLVGTALSMAILAERPRQVEYLLENGADPNGNHYMDMSPVQWASTRSQEMVDILLAHGARDDRDEMSDDDDDDDDDDNDYEGTDDEVATDGEDATNGHITTNGLGRE</sequence>
<dbReference type="PANTHER" id="PTHR24189">
    <property type="entry name" value="MYOTROPHIN"/>
    <property type="match status" value="1"/>
</dbReference>
<dbReference type="GeneID" id="63752001"/>
<dbReference type="PANTHER" id="PTHR24189:SF50">
    <property type="entry name" value="ANKYRIN REPEAT AND SOCS BOX PROTEIN 2"/>
    <property type="match status" value="1"/>
</dbReference>
<dbReference type="InterPro" id="IPR050745">
    <property type="entry name" value="Multifunctional_regulatory"/>
</dbReference>
<accession>A0A1L9RAR0</accession>
<evidence type="ECO:0000256" key="2">
    <source>
        <dbReference type="ARBA" id="ARBA00023043"/>
    </source>
</evidence>
<evidence type="ECO:0000256" key="1">
    <source>
        <dbReference type="ARBA" id="ARBA00022737"/>
    </source>
</evidence>
<dbReference type="AlphaFoldDB" id="A0A1L9RAR0"/>
<keyword evidence="1" id="KW-0677">Repeat</keyword>
<dbReference type="EMBL" id="KV878215">
    <property type="protein sequence ID" value="OJJ31963.1"/>
    <property type="molecule type" value="Genomic_DNA"/>
</dbReference>
<feature type="compositionally biased region" description="Acidic residues" evidence="3">
    <location>
        <begin position="169"/>
        <end position="198"/>
    </location>
</feature>
<evidence type="ECO:0000256" key="3">
    <source>
        <dbReference type="SAM" id="MobiDB-lite"/>
    </source>
</evidence>
<feature type="region of interest" description="Disordered" evidence="3">
    <location>
        <begin position="162"/>
        <end position="212"/>
    </location>
</feature>
<proteinExistence type="predicted"/>
<name>A0A1L9RAR0_ASPWE</name>
<dbReference type="Proteomes" id="UP000184383">
    <property type="component" value="Unassembled WGS sequence"/>
</dbReference>
<dbReference type="RefSeq" id="XP_040685640.1">
    <property type="nucleotide sequence ID" value="XM_040836153.1"/>
</dbReference>